<dbReference type="PROSITE" id="PS51257">
    <property type="entry name" value="PROKAR_LIPOPROTEIN"/>
    <property type="match status" value="1"/>
</dbReference>
<protein>
    <recommendedName>
        <fullName evidence="5">Lipoprotein</fullName>
    </recommendedName>
</protein>
<evidence type="ECO:0000313" key="4">
    <source>
        <dbReference type="Proteomes" id="UP001201701"/>
    </source>
</evidence>
<evidence type="ECO:0000256" key="2">
    <source>
        <dbReference type="SAM" id="SignalP"/>
    </source>
</evidence>
<feature type="transmembrane region" description="Helical" evidence="1">
    <location>
        <begin position="62"/>
        <end position="79"/>
    </location>
</feature>
<keyword evidence="2" id="KW-0732">Signal</keyword>
<comment type="caution">
    <text evidence="3">The sequence shown here is derived from an EMBL/GenBank/DDBJ whole genome shotgun (WGS) entry which is preliminary data.</text>
</comment>
<evidence type="ECO:0000313" key="3">
    <source>
        <dbReference type="EMBL" id="MCG7507787.1"/>
    </source>
</evidence>
<feature type="chain" id="PRO_5045994975" description="Lipoprotein" evidence="2">
    <location>
        <begin position="28"/>
        <end position="112"/>
    </location>
</feature>
<dbReference type="EMBL" id="JAKREW010000029">
    <property type="protein sequence ID" value="MCG7507787.1"/>
    <property type="molecule type" value="Genomic_DNA"/>
</dbReference>
<keyword evidence="4" id="KW-1185">Reference proteome</keyword>
<evidence type="ECO:0008006" key="5">
    <source>
        <dbReference type="Google" id="ProtNLM"/>
    </source>
</evidence>
<accession>A0ABS9QK19</accession>
<gene>
    <name evidence="3" type="ORF">L4923_22365</name>
</gene>
<proteinExistence type="predicted"/>
<dbReference type="RefSeq" id="WP_239369292.1">
    <property type="nucleotide sequence ID" value="NZ_JAKREW010000029.1"/>
</dbReference>
<sequence length="112" mass="12302">MRHLSTLIAILLVAAVAGCTTTPSNYAATLSTQDPKWQSKQCEQVRTKALAYEAKEKETRKLAPGLLLGPYGIGIALAIKEHQQKQRKLLARELHLQCSSQPLPKELQANPS</sequence>
<organism evidence="3 4">
    <name type="scientific">Mesorhizobium retamae</name>
    <dbReference type="NCBI Taxonomy" id="2912854"/>
    <lineage>
        <taxon>Bacteria</taxon>
        <taxon>Pseudomonadati</taxon>
        <taxon>Pseudomonadota</taxon>
        <taxon>Alphaproteobacteria</taxon>
        <taxon>Hyphomicrobiales</taxon>
        <taxon>Phyllobacteriaceae</taxon>
        <taxon>Mesorhizobium</taxon>
    </lineage>
</organism>
<keyword evidence="1" id="KW-1133">Transmembrane helix</keyword>
<keyword evidence="1" id="KW-0472">Membrane</keyword>
<feature type="signal peptide" evidence="2">
    <location>
        <begin position="1"/>
        <end position="27"/>
    </location>
</feature>
<evidence type="ECO:0000256" key="1">
    <source>
        <dbReference type="SAM" id="Phobius"/>
    </source>
</evidence>
<dbReference type="Proteomes" id="UP001201701">
    <property type="component" value="Unassembled WGS sequence"/>
</dbReference>
<name>A0ABS9QK19_9HYPH</name>
<reference evidence="3 4" key="1">
    <citation type="submission" date="2022-02" db="EMBL/GenBank/DDBJ databases">
        <title>Draft genome sequence of Mezorhizobium retamae strain IRAMC:0171 isolated from Retama raetam nodules.</title>
        <authorList>
            <person name="Bengaied R."/>
            <person name="Sbissi I."/>
            <person name="Huber K."/>
            <person name="Ghodbane F."/>
            <person name="Nouioui I."/>
            <person name="Tarhouni M."/>
            <person name="Gtari M."/>
        </authorList>
    </citation>
    <scope>NUCLEOTIDE SEQUENCE [LARGE SCALE GENOMIC DNA]</scope>
    <source>
        <strain evidence="3 4">IRAMC:0171</strain>
    </source>
</reference>
<keyword evidence="1" id="KW-0812">Transmembrane</keyword>